<reference evidence="2 3" key="1">
    <citation type="submission" date="2019-11" db="EMBL/GenBank/DDBJ databases">
        <title>Gracilibacillus salitolerans sp. nov., a moderate halophile isolated from a saline soil in northwest China.</title>
        <authorList>
            <person name="Gan L."/>
        </authorList>
    </citation>
    <scope>NUCLEOTIDE SEQUENCE [LARGE SCALE GENOMIC DNA]</scope>
    <source>
        <strain evidence="2 3">SCU50</strain>
    </source>
</reference>
<dbReference type="Proteomes" id="UP000339690">
    <property type="component" value="Chromosome"/>
</dbReference>
<dbReference type="InterPro" id="IPR002734">
    <property type="entry name" value="RibDG_C"/>
</dbReference>
<evidence type="ECO:0000313" key="3">
    <source>
        <dbReference type="Proteomes" id="UP000339690"/>
    </source>
</evidence>
<dbReference type="InterPro" id="IPR050765">
    <property type="entry name" value="Riboflavin_Biosynth_HTPR"/>
</dbReference>
<dbReference type="Gene3D" id="3.40.430.10">
    <property type="entry name" value="Dihydrofolate Reductase, subunit A"/>
    <property type="match status" value="1"/>
</dbReference>
<accession>A0A5Q2TFL7</accession>
<sequence length="183" mass="20767">MKNVILKMDVSLDGFVNAKGGKVDWIYDNVNSDLKACITDMLWEADVHIMGRMTYQDMAKHWPSSTEDYAPPMNEKPKVVFSDTIKEVHWQYSRLANRDITEEISQLKQQSGNYILAHGGARFAQSLSRLGLIDEYRLIIHPVILGGGLPLFKNISDAIKLNLVNTRVFDTGAVLHTYQTIRN</sequence>
<dbReference type="AlphaFoldDB" id="A0A5Q2TFL7"/>
<dbReference type="KEGG" id="grc:GI584_05210"/>
<dbReference type="PANTHER" id="PTHR38011:SF11">
    <property type="entry name" value="2,5-DIAMINO-6-RIBOSYLAMINO-4(3H)-PYRIMIDINONE 5'-PHOSPHATE REDUCTASE"/>
    <property type="match status" value="1"/>
</dbReference>
<dbReference type="SUPFAM" id="SSF53597">
    <property type="entry name" value="Dihydrofolate reductase-like"/>
    <property type="match status" value="1"/>
</dbReference>
<dbReference type="EMBL" id="CP045915">
    <property type="protein sequence ID" value="QGH33456.1"/>
    <property type="molecule type" value="Genomic_DNA"/>
</dbReference>
<organism evidence="2 3">
    <name type="scientific">Gracilibacillus salitolerans</name>
    <dbReference type="NCBI Taxonomy" id="2663022"/>
    <lineage>
        <taxon>Bacteria</taxon>
        <taxon>Bacillati</taxon>
        <taxon>Bacillota</taxon>
        <taxon>Bacilli</taxon>
        <taxon>Bacillales</taxon>
        <taxon>Bacillaceae</taxon>
        <taxon>Gracilibacillus</taxon>
    </lineage>
</organism>
<dbReference type="Pfam" id="PF01872">
    <property type="entry name" value="RibD_C"/>
    <property type="match status" value="1"/>
</dbReference>
<dbReference type="GO" id="GO:0009231">
    <property type="term" value="P:riboflavin biosynthetic process"/>
    <property type="evidence" value="ECO:0007669"/>
    <property type="project" value="InterPro"/>
</dbReference>
<evidence type="ECO:0000313" key="2">
    <source>
        <dbReference type="EMBL" id="QGH33456.1"/>
    </source>
</evidence>
<dbReference type="GO" id="GO:0008703">
    <property type="term" value="F:5-amino-6-(5-phosphoribosylamino)uracil reductase activity"/>
    <property type="evidence" value="ECO:0007669"/>
    <property type="project" value="InterPro"/>
</dbReference>
<feature type="domain" description="Bacterial bifunctional deaminase-reductase C-terminal" evidence="1">
    <location>
        <begin position="3"/>
        <end position="175"/>
    </location>
</feature>
<dbReference type="RefSeq" id="WP_153790484.1">
    <property type="nucleotide sequence ID" value="NZ_CP045915.1"/>
</dbReference>
<keyword evidence="3" id="KW-1185">Reference proteome</keyword>
<dbReference type="PANTHER" id="PTHR38011">
    <property type="entry name" value="DIHYDROFOLATE REDUCTASE FAMILY PROTEIN (AFU_ORTHOLOGUE AFUA_8G06820)"/>
    <property type="match status" value="1"/>
</dbReference>
<evidence type="ECO:0000259" key="1">
    <source>
        <dbReference type="Pfam" id="PF01872"/>
    </source>
</evidence>
<protein>
    <submittedName>
        <fullName evidence="2">Dihydrofolate reductase</fullName>
    </submittedName>
</protein>
<dbReference type="InterPro" id="IPR024072">
    <property type="entry name" value="DHFR-like_dom_sf"/>
</dbReference>
<gene>
    <name evidence="2" type="ORF">GI584_05210</name>
</gene>
<proteinExistence type="predicted"/>
<name>A0A5Q2TFL7_9BACI</name>